<dbReference type="STRING" id="229919.GCA_001050195_00666"/>
<organism evidence="3 4">
    <name type="scientific">Anaerolinea thermolimosa</name>
    <dbReference type="NCBI Taxonomy" id="229919"/>
    <lineage>
        <taxon>Bacteria</taxon>
        <taxon>Bacillati</taxon>
        <taxon>Chloroflexota</taxon>
        <taxon>Anaerolineae</taxon>
        <taxon>Anaerolineales</taxon>
        <taxon>Anaerolineaceae</taxon>
        <taxon>Anaerolinea</taxon>
    </lineage>
</organism>
<sequence>MPSSFRLVMRSGPTAGKVFPLEKGEILIGRDLNNEVVINDPEISRRHARLYLQGNTYVLEDLGSTNGTFVGGQRLTGPYPLRIGEVITLGERVTLVFELNLPDTEATVASASVQAAQPGPVQPPVQPTAGYPQAQPAPMPVYPPPAGAGYQGQAPLPSQGAYAGQVPYVAETEPPRSQNRTVMILLIILAVILVVTCLCIGIFLWNAPLEFWCQFPIWPAGACP</sequence>
<dbReference type="InterPro" id="IPR008984">
    <property type="entry name" value="SMAD_FHA_dom_sf"/>
</dbReference>
<dbReference type="EMBL" id="DPBP01000040">
    <property type="protein sequence ID" value="HCE18192.1"/>
    <property type="molecule type" value="Genomic_DNA"/>
</dbReference>
<name>A0A3D1JI59_9CHLR</name>
<keyword evidence="1" id="KW-0472">Membrane</keyword>
<evidence type="ECO:0000256" key="1">
    <source>
        <dbReference type="SAM" id="Phobius"/>
    </source>
</evidence>
<dbReference type="Proteomes" id="UP000264141">
    <property type="component" value="Unassembled WGS sequence"/>
</dbReference>
<keyword evidence="1" id="KW-1133">Transmembrane helix</keyword>
<protein>
    <recommendedName>
        <fullName evidence="2">FHA domain-containing protein</fullName>
    </recommendedName>
</protein>
<dbReference type="SUPFAM" id="SSF49879">
    <property type="entry name" value="SMAD/FHA domain"/>
    <property type="match status" value="1"/>
</dbReference>
<feature type="domain" description="FHA" evidence="2">
    <location>
        <begin position="26"/>
        <end position="75"/>
    </location>
</feature>
<dbReference type="PROSITE" id="PS50006">
    <property type="entry name" value="FHA_DOMAIN"/>
    <property type="match status" value="1"/>
</dbReference>
<dbReference type="InterPro" id="IPR000253">
    <property type="entry name" value="FHA_dom"/>
</dbReference>
<evidence type="ECO:0000259" key="2">
    <source>
        <dbReference type="PROSITE" id="PS50006"/>
    </source>
</evidence>
<feature type="transmembrane region" description="Helical" evidence="1">
    <location>
        <begin position="182"/>
        <end position="205"/>
    </location>
</feature>
<dbReference type="PANTHER" id="PTHR23308">
    <property type="entry name" value="NUCLEAR INHIBITOR OF PROTEIN PHOSPHATASE-1"/>
    <property type="match status" value="1"/>
</dbReference>
<accession>A0A3D1JI59</accession>
<dbReference type="InterPro" id="IPR050923">
    <property type="entry name" value="Cell_Proc_Reg/RNA_Proc"/>
</dbReference>
<comment type="caution">
    <text evidence="3">The sequence shown here is derived from an EMBL/GenBank/DDBJ whole genome shotgun (WGS) entry which is preliminary data.</text>
</comment>
<reference evidence="3 4" key="1">
    <citation type="journal article" date="2018" name="Nat. Biotechnol.">
        <title>A standardized bacterial taxonomy based on genome phylogeny substantially revises the tree of life.</title>
        <authorList>
            <person name="Parks D.H."/>
            <person name="Chuvochina M."/>
            <person name="Waite D.W."/>
            <person name="Rinke C."/>
            <person name="Skarshewski A."/>
            <person name="Chaumeil P.A."/>
            <person name="Hugenholtz P."/>
        </authorList>
    </citation>
    <scope>NUCLEOTIDE SEQUENCE [LARGE SCALE GENOMIC DNA]</scope>
    <source>
        <strain evidence="3">UBA8781</strain>
    </source>
</reference>
<proteinExistence type="predicted"/>
<gene>
    <name evidence="3" type="ORF">DEQ80_10065</name>
</gene>
<dbReference type="AlphaFoldDB" id="A0A3D1JI59"/>
<evidence type="ECO:0000313" key="4">
    <source>
        <dbReference type="Proteomes" id="UP000264141"/>
    </source>
</evidence>
<dbReference type="Pfam" id="PF00498">
    <property type="entry name" value="FHA"/>
    <property type="match status" value="1"/>
</dbReference>
<dbReference type="SMART" id="SM00240">
    <property type="entry name" value="FHA"/>
    <property type="match status" value="1"/>
</dbReference>
<dbReference type="Gene3D" id="2.60.200.20">
    <property type="match status" value="1"/>
</dbReference>
<evidence type="ECO:0000313" key="3">
    <source>
        <dbReference type="EMBL" id="HCE18192.1"/>
    </source>
</evidence>
<dbReference type="CDD" id="cd00060">
    <property type="entry name" value="FHA"/>
    <property type="match status" value="1"/>
</dbReference>
<keyword evidence="1" id="KW-0812">Transmembrane</keyword>